<evidence type="ECO:0000313" key="1">
    <source>
        <dbReference type="EMBL" id="MDI6105924.1"/>
    </source>
</evidence>
<dbReference type="RefSeq" id="WP_282767387.1">
    <property type="nucleotide sequence ID" value="NZ_JASCTH010000062.1"/>
</dbReference>
<keyword evidence="2" id="KW-1185">Reference proteome</keyword>
<proteinExistence type="predicted"/>
<accession>A0ABT6X1Q5</accession>
<evidence type="ECO:0000313" key="2">
    <source>
        <dbReference type="Proteomes" id="UP001241758"/>
    </source>
</evidence>
<reference evidence="1 2" key="1">
    <citation type="submission" date="2023-05" db="EMBL/GenBank/DDBJ databases">
        <title>Actinoplanes sp. NEAU-A12 genome sequencing.</title>
        <authorList>
            <person name="Wang Z.-S."/>
        </authorList>
    </citation>
    <scope>NUCLEOTIDE SEQUENCE [LARGE SCALE GENOMIC DNA]</scope>
    <source>
        <strain evidence="1 2">NEAU-A12</strain>
    </source>
</reference>
<gene>
    <name evidence="1" type="ORF">QLQ12_45875</name>
</gene>
<organism evidence="1 2">
    <name type="scientific">Actinoplanes sandaracinus</name>
    <dbReference type="NCBI Taxonomy" id="3045177"/>
    <lineage>
        <taxon>Bacteria</taxon>
        <taxon>Bacillati</taxon>
        <taxon>Actinomycetota</taxon>
        <taxon>Actinomycetes</taxon>
        <taxon>Micromonosporales</taxon>
        <taxon>Micromonosporaceae</taxon>
        <taxon>Actinoplanes</taxon>
    </lineage>
</organism>
<name>A0ABT6X1Q5_9ACTN</name>
<dbReference type="Proteomes" id="UP001241758">
    <property type="component" value="Unassembled WGS sequence"/>
</dbReference>
<dbReference type="EMBL" id="JASCTH010000062">
    <property type="protein sequence ID" value="MDI6105924.1"/>
    <property type="molecule type" value="Genomic_DNA"/>
</dbReference>
<comment type="caution">
    <text evidence="1">The sequence shown here is derived from an EMBL/GenBank/DDBJ whole genome shotgun (WGS) entry which is preliminary data.</text>
</comment>
<protein>
    <submittedName>
        <fullName evidence="1">Uncharacterized protein</fullName>
    </submittedName>
</protein>
<sequence>MNVPVRMTPAMYRLVARSERAIVLNDPHELDRAVRKLRGLRFSIFGSADDPLVASMTAAQVFLHRRAPGDLDRALNICGVRRQEARDRPAVLAWVEGIRGDLHLARYHADGHSADLDWAAEAWQAALDNSDPDDRATRAAGRAWSLITRYGARHDPADLAEATELCRAHPALGDSYLERLRATPPGGERPGVPIG</sequence>